<dbReference type="STRING" id="1526.SAMN02910262_00013"/>
<feature type="transmembrane region" description="Helical" evidence="1">
    <location>
        <begin position="195"/>
        <end position="215"/>
    </location>
</feature>
<feature type="transmembrane region" description="Helical" evidence="1">
    <location>
        <begin position="123"/>
        <end position="149"/>
    </location>
</feature>
<dbReference type="eggNOG" id="COG5578">
    <property type="taxonomic scope" value="Bacteria"/>
</dbReference>
<dbReference type="Pfam" id="PF04854">
    <property type="entry name" value="DUF624"/>
    <property type="match status" value="1"/>
</dbReference>
<evidence type="ECO:0000313" key="3">
    <source>
        <dbReference type="Proteomes" id="UP000199820"/>
    </source>
</evidence>
<dbReference type="OrthoDB" id="9814991at2"/>
<dbReference type="AlphaFoldDB" id="A0A1I0CT36"/>
<feature type="transmembrane region" description="Helical" evidence="1">
    <location>
        <begin position="77"/>
        <end position="103"/>
    </location>
</feature>
<keyword evidence="3" id="KW-1185">Reference proteome</keyword>
<feature type="transmembrane region" description="Helical" evidence="1">
    <location>
        <begin position="26"/>
        <end position="46"/>
    </location>
</feature>
<protein>
    <recommendedName>
        <fullName evidence="4">Membrane protein YesL</fullName>
    </recommendedName>
</protein>
<reference evidence="3" key="1">
    <citation type="submission" date="2016-10" db="EMBL/GenBank/DDBJ databases">
        <authorList>
            <person name="Varghese N."/>
            <person name="Submissions S."/>
        </authorList>
    </citation>
    <scope>NUCLEOTIDE SEQUENCE [LARGE SCALE GENOMIC DNA]</scope>
    <source>
        <strain evidence="3">KH1P1</strain>
    </source>
</reference>
<dbReference type="EMBL" id="FOIL01000008">
    <property type="protein sequence ID" value="SET22877.1"/>
    <property type="molecule type" value="Genomic_DNA"/>
</dbReference>
<name>A0A1I0CT36_9FIRM</name>
<keyword evidence="1" id="KW-0812">Transmembrane</keyword>
<evidence type="ECO:0000313" key="2">
    <source>
        <dbReference type="EMBL" id="SET22877.1"/>
    </source>
</evidence>
<organism evidence="2 3">
    <name type="scientific">[Clostridium] aminophilum</name>
    <dbReference type="NCBI Taxonomy" id="1526"/>
    <lineage>
        <taxon>Bacteria</taxon>
        <taxon>Bacillati</taxon>
        <taxon>Bacillota</taxon>
        <taxon>Clostridia</taxon>
        <taxon>Lachnospirales</taxon>
        <taxon>Lachnospiraceae</taxon>
    </lineage>
</organism>
<dbReference type="Proteomes" id="UP000199820">
    <property type="component" value="Unassembled WGS sequence"/>
</dbReference>
<accession>A0A1I0CT36</accession>
<dbReference type="InterPro" id="IPR006938">
    <property type="entry name" value="DUF624"/>
</dbReference>
<evidence type="ECO:0000256" key="1">
    <source>
        <dbReference type="SAM" id="Phobius"/>
    </source>
</evidence>
<proteinExistence type="predicted"/>
<sequence length="219" mass="24348">MSELFNPENRFWNFVGKLADVSAMSVIWLVTCIPIFTIGASTAAFYDFCLKAVRDQEGGVIRGYFSAWKRHFRKATLLWMIQLAGLLFFAADIWFAAVFWAVGSGKTAERVALTGMSAAGGQVGLALTVFLLIMADLFLVITMYMYGILAVFDHPVGKILRDAPAMAMKCVPVTIVMMLLPAAFFLLFYQLSGFFFFWIGGVILASSYLMNFVFVKISV</sequence>
<dbReference type="RefSeq" id="WP_074648950.1">
    <property type="nucleotide sequence ID" value="NZ_FOIL01000008.1"/>
</dbReference>
<keyword evidence="1" id="KW-1133">Transmembrane helix</keyword>
<feature type="transmembrane region" description="Helical" evidence="1">
    <location>
        <begin position="170"/>
        <end position="189"/>
    </location>
</feature>
<gene>
    <name evidence="2" type="ORF">SAMN04487771_100862</name>
</gene>
<evidence type="ECO:0008006" key="4">
    <source>
        <dbReference type="Google" id="ProtNLM"/>
    </source>
</evidence>
<keyword evidence="1" id="KW-0472">Membrane</keyword>